<dbReference type="Proteomes" id="UP000199766">
    <property type="component" value="Unassembled WGS sequence"/>
</dbReference>
<keyword evidence="2" id="KW-0812">Transmembrane</keyword>
<gene>
    <name evidence="3" type="ORF">SAMN02982919_02360</name>
</gene>
<sequence>MFPDPYKNDWDTPPNGDFVRYLERLAATAPTPPAGTPKSAPATVQPTLPLASQWAAVLAALHKGRAVLLWLTLAHLVAWLLLDRGSVPVLIFMAAVWGAWGWALAALSDDAPPSQRARSGLERLQQEIRSLAQQRQHEKSKK</sequence>
<feature type="transmembrane region" description="Helical" evidence="2">
    <location>
        <begin position="88"/>
        <end position="108"/>
    </location>
</feature>
<feature type="coiled-coil region" evidence="1">
    <location>
        <begin position="114"/>
        <end position="141"/>
    </location>
</feature>
<evidence type="ECO:0000313" key="3">
    <source>
        <dbReference type="EMBL" id="SER42775.1"/>
    </source>
</evidence>
<dbReference type="STRING" id="180197.SAMN02982919_02360"/>
<evidence type="ECO:0000256" key="2">
    <source>
        <dbReference type="SAM" id="Phobius"/>
    </source>
</evidence>
<evidence type="ECO:0000313" key="4">
    <source>
        <dbReference type="Proteomes" id="UP000199766"/>
    </source>
</evidence>
<organism evidence="3 4">
    <name type="scientific">Giesbergeria anulus</name>
    <dbReference type="NCBI Taxonomy" id="180197"/>
    <lineage>
        <taxon>Bacteria</taxon>
        <taxon>Pseudomonadati</taxon>
        <taxon>Pseudomonadota</taxon>
        <taxon>Betaproteobacteria</taxon>
        <taxon>Burkholderiales</taxon>
        <taxon>Comamonadaceae</taxon>
        <taxon>Giesbergeria</taxon>
    </lineage>
</organism>
<keyword evidence="2" id="KW-1133">Transmembrane helix</keyword>
<dbReference type="RefSeq" id="WP_091457850.1">
    <property type="nucleotide sequence ID" value="NZ_FOGD01000008.1"/>
</dbReference>
<keyword evidence="2" id="KW-0472">Membrane</keyword>
<name>A0A1H9P4F8_9BURK</name>
<protein>
    <recommendedName>
        <fullName evidence="5">2TM domain-containing protein</fullName>
    </recommendedName>
</protein>
<dbReference type="EMBL" id="FOGD01000008">
    <property type="protein sequence ID" value="SER42775.1"/>
    <property type="molecule type" value="Genomic_DNA"/>
</dbReference>
<dbReference type="AlphaFoldDB" id="A0A1H9P4F8"/>
<evidence type="ECO:0000256" key="1">
    <source>
        <dbReference type="SAM" id="Coils"/>
    </source>
</evidence>
<reference evidence="3 4" key="1">
    <citation type="submission" date="2016-10" db="EMBL/GenBank/DDBJ databases">
        <authorList>
            <person name="de Groot N.N."/>
        </authorList>
    </citation>
    <scope>NUCLEOTIDE SEQUENCE [LARGE SCALE GENOMIC DNA]</scope>
    <source>
        <strain evidence="3 4">ATCC 35958</strain>
    </source>
</reference>
<evidence type="ECO:0008006" key="5">
    <source>
        <dbReference type="Google" id="ProtNLM"/>
    </source>
</evidence>
<keyword evidence="4" id="KW-1185">Reference proteome</keyword>
<accession>A0A1H9P4F8</accession>
<keyword evidence="1" id="KW-0175">Coiled coil</keyword>
<proteinExistence type="predicted"/>